<accession>A0A1L7XHA1</accession>
<proteinExistence type="predicted"/>
<organism evidence="1 2">
    <name type="scientific">Phialocephala subalpina</name>
    <dbReference type="NCBI Taxonomy" id="576137"/>
    <lineage>
        <taxon>Eukaryota</taxon>
        <taxon>Fungi</taxon>
        <taxon>Dikarya</taxon>
        <taxon>Ascomycota</taxon>
        <taxon>Pezizomycotina</taxon>
        <taxon>Leotiomycetes</taxon>
        <taxon>Helotiales</taxon>
        <taxon>Mollisiaceae</taxon>
        <taxon>Phialocephala</taxon>
        <taxon>Phialocephala fortinii species complex</taxon>
    </lineage>
</organism>
<dbReference type="AlphaFoldDB" id="A0A1L7XHA1"/>
<reference evidence="1 2" key="1">
    <citation type="submission" date="2016-03" db="EMBL/GenBank/DDBJ databases">
        <authorList>
            <person name="Ploux O."/>
        </authorList>
    </citation>
    <scope>NUCLEOTIDE SEQUENCE [LARGE SCALE GENOMIC DNA]</scope>
    <source>
        <strain evidence="1 2">UAMH 11012</strain>
    </source>
</reference>
<evidence type="ECO:0000313" key="2">
    <source>
        <dbReference type="Proteomes" id="UP000184330"/>
    </source>
</evidence>
<dbReference type="EMBL" id="FJOG01000026">
    <property type="protein sequence ID" value="CZR64404.1"/>
    <property type="molecule type" value="Genomic_DNA"/>
</dbReference>
<evidence type="ECO:0000313" key="1">
    <source>
        <dbReference type="EMBL" id="CZR64404.1"/>
    </source>
</evidence>
<protein>
    <submittedName>
        <fullName evidence="1">Uncharacterized protein</fullName>
    </submittedName>
</protein>
<gene>
    <name evidence="1" type="ORF">PAC_14302</name>
</gene>
<dbReference type="OrthoDB" id="5338725at2759"/>
<keyword evidence="2" id="KW-1185">Reference proteome</keyword>
<dbReference type="Proteomes" id="UP000184330">
    <property type="component" value="Unassembled WGS sequence"/>
</dbReference>
<sequence length="345" mass="38664">MSTPASQYLSKEYEDHTDCTFNNLVNWHKSQRDITPPSAREHGSTELAWRISVKSLKTAVARRNQHDFLYNSLRAQTWLHEFTHHNLVSNPSQPSKFTCLLWQILRAVLTFHPSSTHYQTMLIRFLWSKTPDASAALANCYGASTPGHDKDGGYNGEFGTAISADNYAMFALSVYFQEILSRQAPYEPEDPRYKQSPDVWLSQYQIASVSSLDDDPDMYNSSTETITPSVSPTFTDLVSPLTRSDAIGNINAFCQDNFKWDFQIVPPISYGNGKTPAGNNKAMQFDNSVSSTDRIVKNGFWLNVVFYDRFGIGSMPFTQGSTSGEKIASCTNPSMAILDCCQTDT</sequence>
<name>A0A1L7XHA1_9HELO</name>